<feature type="compositionally biased region" description="Polar residues" evidence="1">
    <location>
        <begin position="26"/>
        <end position="54"/>
    </location>
</feature>
<organism evidence="3 4">
    <name type="scientific">Mycobacterium palustre</name>
    <dbReference type="NCBI Taxonomy" id="153971"/>
    <lineage>
        <taxon>Bacteria</taxon>
        <taxon>Bacillati</taxon>
        <taxon>Actinomycetota</taxon>
        <taxon>Actinomycetes</taxon>
        <taxon>Mycobacteriales</taxon>
        <taxon>Mycobacteriaceae</taxon>
        <taxon>Mycobacterium</taxon>
        <taxon>Mycobacterium simiae complex</taxon>
    </lineage>
</organism>
<comment type="caution">
    <text evidence="3">The sequence shown here is derived from an EMBL/GenBank/DDBJ whole genome shotgun (WGS) entry which is preliminary data.</text>
</comment>
<reference evidence="3 4" key="1">
    <citation type="submission" date="2016-01" db="EMBL/GenBank/DDBJ databases">
        <title>The new phylogeny of the genus Mycobacterium.</title>
        <authorList>
            <person name="Tarcisio F."/>
            <person name="Conor M."/>
            <person name="Antonella G."/>
            <person name="Elisabetta G."/>
            <person name="Giulia F.S."/>
            <person name="Sara T."/>
            <person name="Anna F."/>
            <person name="Clotilde B."/>
            <person name="Roberto B."/>
            <person name="Veronica D.S."/>
            <person name="Fabio R."/>
            <person name="Monica P."/>
            <person name="Olivier J."/>
            <person name="Enrico T."/>
            <person name="Nicola S."/>
        </authorList>
    </citation>
    <scope>NUCLEOTIDE SEQUENCE [LARGE SCALE GENOMIC DNA]</scope>
    <source>
        <strain evidence="3 4">DSM 44572</strain>
    </source>
</reference>
<keyword evidence="2" id="KW-1133">Transmembrane helix</keyword>
<feature type="compositionally biased region" description="Basic and acidic residues" evidence="1">
    <location>
        <begin position="1"/>
        <end position="25"/>
    </location>
</feature>
<feature type="transmembrane region" description="Helical" evidence="2">
    <location>
        <begin position="89"/>
        <end position="109"/>
    </location>
</feature>
<dbReference type="EMBL" id="LQPJ01000076">
    <property type="protein sequence ID" value="ORW26736.1"/>
    <property type="molecule type" value="Genomic_DNA"/>
</dbReference>
<evidence type="ECO:0000256" key="2">
    <source>
        <dbReference type="SAM" id="Phobius"/>
    </source>
</evidence>
<keyword evidence="2" id="KW-0812">Transmembrane</keyword>
<dbReference type="STRING" id="153971.AWC19_03380"/>
<gene>
    <name evidence="3" type="ORF">AWC19_03380</name>
</gene>
<protein>
    <recommendedName>
        <fullName evidence="5">DUF3060 domain-containing protein</fullName>
    </recommendedName>
</protein>
<keyword evidence="4" id="KW-1185">Reference proteome</keyword>
<proteinExistence type="predicted"/>
<sequence length="278" mass="29264">MWQMKDDDPEKRIRELEQELADMNRRAQSPPQYTDAPTYSGGASYTSGPPSAGSTPDAGGAPYPGAPYPRASPYGFGAPSPRRRFPWTLVLILVVFVVPTIFSLVAHFARSTSGGSAPRPKTPRMTTTSAGPTAVPQGGELRVGGSGDARTIACNDGNLTLYGTNTMYTVTGHCAGLTVGGYDNNVTVDSADTVESTGYGNTVTDHACNNGTLKLSSYGITFNVTGHCATLAISSYQNNVTVDSVDNVVVSGYENNVTYHSGKPNVTDSGYSNNIRQG</sequence>
<evidence type="ECO:0000313" key="3">
    <source>
        <dbReference type="EMBL" id="ORW26736.1"/>
    </source>
</evidence>
<feature type="region of interest" description="Disordered" evidence="1">
    <location>
        <begin position="111"/>
        <end position="140"/>
    </location>
</feature>
<evidence type="ECO:0008006" key="5">
    <source>
        <dbReference type="Google" id="ProtNLM"/>
    </source>
</evidence>
<dbReference type="InterPro" id="IPR021417">
    <property type="entry name" value="DUF3060"/>
</dbReference>
<evidence type="ECO:0000256" key="1">
    <source>
        <dbReference type="SAM" id="MobiDB-lite"/>
    </source>
</evidence>
<dbReference type="AlphaFoldDB" id="A0A1X1ZTG5"/>
<name>A0A1X1ZTG5_9MYCO</name>
<feature type="region of interest" description="Disordered" evidence="1">
    <location>
        <begin position="1"/>
        <end position="64"/>
    </location>
</feature>
<dbReference type="Proteomes" id="UP000193529">
    <property type="component" value="Unassembled WGS sequence"/>
</dbReference>
<dbReference type="Pfam" id="PF11259">
    <property type="entry name" value="DUF3060"/>
    <property type="match status" value="2"/>
</dbReference>
<evidence type="ECO:0000313" key="4">
    <source>
        <dbReference type="Proteomes" id="UP000193529"/>
    </source>
</evidence>
<keyword evidence="2" id="KW-0472">Membrane</keyword>
<accession>A0A1X1ZTG5</accession>